<reference evidence="2" key="2">
    <citation type="submission" date="2020-02" db="EMBL/GenBank/DDBJ databases">
        <authorList>
            <person name="Gilchrist C.L.M."/>
            <person name="Chooi Y.-H."/>
        </authorList>
    </citation>
    <scope>NUCLEOTIDE SEQUENCE</scope>
    <source>
        <strain evidence="2">MST-FP2251</strain>
    </source>
</reference>
<dbReference type="AlphaFoldDB" id="A0AAD4CAZ2"/>
<dbReference type="EMBL" id="VCAU01000184">
    <property type="protein sequence ID" value="KAF9883115.1"/>
    <property type="molecule type" value="Genomic_DNA"/>
</dbReference>
<feature type="compositionally biased region" description="Polar residues" evidence="1">
    <location>
        <begin position="269"/>
        <end position="282"/>
    </location>
</feature>
<accession>A0AAD4CAZ2</accession>
<proteinExistence type="predicted"/>
<protein>
    <submittedName>
        <fullName evidence="2">Uncharacterized protein</fullName>
    </submittedName>
</protein>
<feature type="region of interest" description="Disordered" evidence="1">
    <location>
        <begin position="392"/>
        <end position="431"/>
    </location>
</feature>
<feature type="compositionally biased region" description="Low complexity" evidence="1">
    <location>
        <begin position="397"/>
        <end position="425"/>
    </location>
</feature>
<keyword evidence="3" id="KW-1185">Reference proteome</keyword>
<sequence>MDDSPFAMQMRYENWDVLLFPESSKVPIQEFKTQCFATKDRESPYLYSPAFTNPGASYYQPQGSLGLLPVLTTFIPSIRLNTPFRVSVHCWDKPRPSRLMNSLLQPDDSMLFEVRIVIDGRTVAGNVFSPRSTWPIVIDLSSVIDKNGNNDNLRFPPFHREILDQNHWDAGDAHGRIRVVISEGFARLHRYPPFERVKEIIVFAFQHAPLDVLEQSNIAWPNLAMWAREPRLVKYNSANSGGGGGLKEPAEDAHAHTPTRHSTIRPPVQMSQPGLSASTTTTSWGYRNYPAPPIPQWHTSLRESRWAPPDSLILPDPFIDPYVLDPAARHRGARPSWEDVSMPDYVSSSASSRVISSMTGSYEHSNHPSIAPQIDDDAYNQLIEALYPPSKPLTCGTQPPTNTPTSPTFSIKAKPSVAAEAPSVAPNQNSSLGSTFASTHRDISVSSAKSTLVEAGPDGIVANRLPASPNLCLKSRKEVAPQENKENEGTLETPRKESDKVTPSKTARRVSVNLETPPPAPKRTLSVNSMCGEMSIPRKEAPILLSPAQDLAEAEALLHQAGLEELLNPKVQVAGSEIEVAEID</sequence>
<evidence type="ECO:0000256" key="1">
    <source>
        <dbReference type="SAM" id="MobiDB-lite"/>
    </source>
</evidence>
<reference evidence="2" key="1">
    <citation type="journal article" date="2019" name="Beilstein J. Org. Chem.">
        <title>Nanangenines: drimane sesquiterpenoids as the dominant metabolite cohort of a novel Australian fungus, Aspergillus nanangensis.</title>
        <authorList>
            <person name="Lacey H.J."/>
            <person name="Gilchrist C.L.M."/>
            <person name="Crombie A."/>
            <person name="Kalaitzis J.A."/>
            <person name="Vuong D."/>
            <person name="Rutledge P.J."/>
            <person name="Turner P."/>
            <person name="Pitt J.I."/>
            <person name="Lacey E."/>
            <person name="Chooi Y.H."/>
            <person name="Piggott A.M."/>
        </authorList>
    </citation>
    <scope>NUCLEOTIDE SEQUENCE</scope>
    <source>
        <strain evidence="2">MST-FP2251</strain>
    </source>
</reference>
<dbReference type="Proteomes" id="UP001194746">
    <property type="component" value="Unassembled WGS sequence"/>
</dbReference>
<feature type="compositionally biased region" description="Basic and acidic residues" evidence="1">
    <location>
        <begin position="475"/>
        <end position="502"/>
    </location>
</feature>
<evidence type="ECO:0000313" key="3">
    <source>
        <dbReference type="Proteomes" id="UP001194746"/>
    </source>
</evidence>
<comment type="caution">
    <text evidence="2">The sequence shown here is derived from an EMBL/GenBank/DDBJ whole genome shotgun (WGS) entry which is preliminary data.</text>
</comment>
<name>A0AAD4CAZ2_ASPNN</name>
<gene>
    <name evidence="2" type="ORF">FE257_004094</name>
</gene>
<feature type="region of interest" description="Disordered" evidence="1">
    <location>
        <begin position="238"/>
        <end position="282"/>
    </location>
</feature>
<feature type="region of interest" description="Disordered" evidence="1">
    <location>
        <begin position="474"/>
        <end position="525"/>
    </location>
</feature>
<evidence type="ECO:0000313" key="2">
    <source>
        <dbReference type="EMBL" id="KAF9883115.1"/>
    </source>
</evidence>
<organism evidence="2 3">
    <name type="scientific">Aspergillus nanangensis</name>
    <dbReference type="NCBI Taxonomy" id="2582783"/>
    <lineage>
        <taxon>Eukaryota</taxon>
        <taxon>Fungi</taxon>
        <taxon>Dikarya</taxon>
        <taxon>Ascomycota</taxon>
        <taxon>Pezizomycotina</taxon>
        <taxon>Eurotiomycetes</taxon>
        <taxon>Eurotiomycetidae</taxon>
        <taxon>Eurotiales</taxon>
        <taxon>Aspergillaceae</taxon>
        <taxon>Aspergillus</taxon>
        <taxon>Aspergillus subgen. Circumdati</taxon>
    </lineage>
</organism>